<comment type="caution">
    <text evidence="2">The sequence shown here is derived from an EMBL/GenBank/DDBJ whole genome shotgun (WGS) entry which is preliminary data.</text>
</comment>
<name>A0AAV1JFE7_9NEOP</name>
<keyword evidence="1" id="KW-0732">Signal</keyword>
<dbReference type="Proteomes" id="UP001497472">
    <property type="component" value="Unassembled WGS sequence"/>
</dbReference>
<feature type="signal peptide" evidence="1">
    <location>
        <begin position="1"/>
        <end position="21"/>
    </location>
</feature>
<feature type="chain" id="PRO_5043404570" evidence="1">
    <location>
        <begin position="22"/>
        <end position="203"/>
    </location>
</feature>
<gene>
    <name evidence="2" type="ORF">LNINA_LOCUS6707</name>
</gene>
<evidence type="ECO:0000256" key="1">
    <source>
        <dbReference type="SAM" id="SignalP"/>
    </source>
</evidence>
<accession>A0AAV1JFE7</accession>
<evidence type="ECO:0000313" key="3">
    <source>
        <dbReference type="Proteomes" id="UP001497472"/>
    </source>
</evidence>
<organism evidence="2 3">
    <name type="scientific">Leptosia nina</name>
    <dbReference type="NCBI Taxonomy" id="320188"/>
    <lineage>
        <taxon>Eukaryota</taxon>
        <taxon>Metazoa</taxon>
        <taxon>Ecdysozoa</taxon>
        <taxon>Arthropoda</taxon>
        <taxon>Hexapoda</taxon>
        <taxon>Insecta</taxon>
        <taxon>Pterygota</taxon>
        <taxon>Neoptera</taxon>
        <taxon>Endopterygota</taxon>
        <taxon>Lepidoptera</taxon>
        <taxon>Glossata</taxon>
        <taxon>Ditrysia</taxon>
        <taxon>Papilionoidea</taxon>
        <taxon>Pieridae</taxon>
        <taxon>Pierinae</taxon>
        <taxon>Leptosia</taxon>
    </lineage>
</organism>
<protein>
    <submittedName>
        <fullName evidence="2">Uncharacterized protein</fullName>
    </submittedName>
</protein>
<reference evidence="2 3" key="1">
    <citation type="submission" date="2023-11" db="EMBL/GenBank/DDBJ databases">
        <authorList>
            <person name="Okamura Y."/>
        </authorList>
    </citation>
    <scope>NUCLEOTIDE SEQUENCE [LARGE SCALE GENOMIC DNA]</scope>
</reference>
<evidence type="ECO:0000313" key="2">
    <source>
        <dbReference type="EMBL" id="CAK1547216.1"/>
    </source>
</evidence>
<proteinExistence type="predicted"/>
<dbReference type="AlphaFoldDB" id="A0AAV1JFE7"/>
<dbReference type="EMBL" id="CAVLEF010000009">
    <property type="protein sequence ID" value="CAK1547216.1"/>
    <property type="molecule type" value="Genomic_DNA"/>
</dbReference>
<sequence length="203" mass="24471">MAKTFVIHACLIFLTFCPSKGTDRWKKVIHNYKRDFNPQKKIDLHKFEIYDDYYDKLEDYSYSDYSEDVYKEINVKLKTKIETTEGQHLNRKNDIFNATLQKARQHSKTLVEQKSNTDLNKNVILKIPSTEKWPKFEDILLQIGRKYDWKNDRWIKVKKKIDAKLKNVNKSEFNEKHRFIYRIVRLNRPKSKRNIVLAVTAVR</sequence>
<keyword evidence="3" id="KW-1185">Reference proteome</keyword>